<keyword evidence="2" id="KW-0723">Serine/threonine-protein kinase</keyword>
<dbReference type="GO" id="GO:0004674">
    <property type="term" value="F:protein serine/threonine kinase activity"/>
    <property type="evidence" value="ECO:0007669"/>
    <property type="project" value="UniProtKB-KW"/>
</dbReference>
<keyword evidence="4" id="KW-0547">Nucleotide-binding</keyword>
<evidence type="ECO:0000256" key="3">
    <source>
        <dbReference type="ARBA" id="ARBA00022679"/>
    </source>
</evidence>
<dbReference type="PANTHER" id="PTHR24343">
    <property type="entry name" value="SERINE/THREONINE KINASE"/>
    <property type="match status" value="1"/>
</dbReference>
<evidence type="ECO:0000256" key="2">
    <source>
        <dbReference type="ARBA" id="ARBA00022527"/>
    </source>
</evidence>
<name>A0A2T9Z2W6_9FUNG</name>
<feature type="compositionally biased region" description="Basic and acidic residues" evidence="9">
    <location>
        <begin position="1"/>
        <end position="10"/>
    </location>
</feature>
<dbReference type="EMBL" id="MBFT01000062">
    <property type="protein sequence ID" value="PVU98911.1"/>
    <property type="molecule type" value="Genomic_DNA"/>
</dbReference>
<evidence type="ECO:0000256" key="4">
    <source>
        <dbReference type="ARBA" id="ARBA00022741"/>
    </source>
</evidence>
<keyword evidence="5" id="KW-0418">Kinase</keyword>
<organism evidence="11 12">
    <name type="scientific">Furculomyces boomerangus</name>
    <dbReference type="NCBI Taxonomy" id="61424"/>
    <lineage>
        <taxon>Eukaryota</taxon>
        <taxon>Fungi</taxon>
        <taxon>Fungi incertae sedis</taxon>
        <taxon>Zoopagomycota</taxon>
        <taxon>Kickxellomycotina</taxon>
        <taxon>Harpellomycetes</taxon>
        <taxon>Harpellales</taxon>
        <taxon>Harpellaceae</taxon>
        <taxon>Furculomyces</taxon>
    </lineage>
</organism>
<dbReference type="SUPFAM" id="SSF56112">
    <property type="entry name" value="Protein kinase-like (PK-like)"/>
    <property type="match status" value="1"/>
</dbReference>
<dbReference type="InterPro" id="IPR000719">
    <property type="entry name" value="Prot_kinase_dom"/>
</dbReference>
<comment type="catalytic activity">
    <reaction evidence="8">
        <text>L-seryl-[protein] + ATP = O-phospho-L-seryl-[protein] + ADP + H(+)</text>
        <dbReference type="Rhea" id="RHEA:17989"/>
        <dbReference type="Rhea" id="RHEA-COMP:9863"/>
        <dbReference type="Rhea" id="RHEA-COMP:11604"/>
        <dbReference type="ChEBI" id="CHEBI:15378"/>
        <dbReference type="ChEBI" id="CHEBI:29999"/>
        <dbReference type="ChEBI" id="CHEBI:30616"/>
        <dbReference type="ChEBI" id="CHEBI:83421"/>
        <dbReference type="ChEBI" id="CHEBI:456216"/>
        <dbReference type="EC" id="2.7.11.1"/>
    </reaction>
</comment>
<accession>A0A2T9Z2W6</accession>
<dbReference type="InterPro" id="IPR008271">
    <property type="entry name" value="Ser/Thr_kinase_AS"/>
</dbReference>
<evidence type="ECO:0000259" key="10">
    <source>
        <dbReference type="PROSITE" id="PS50011"/>
    </source>
</evidence>
<dbReference type="PROSITE" id="PS00108">
    <property type="entry name" value="PROTEIN_KINASE_ST"/>
    <property type="match status" value="1"/>
</dbReference>
<feature type="compositionally biased region" description="Polar residues" evidence="9">
    <location>
        <begin position="198"/>
        <end position="207"/>
    </location>
</feature>
<dbReference type="Proteomes" id="UP000245699">
    <property type="component" value="Unassembled WGS sequence"/>
</dbReference>
<dbReference type="InterPro" id="IPR011009">
    <property type="entry name" value="Kinase-like_dom_sf"/>
</dbReference>
<evidence type="ECO:0000256" key="6">
    <source>
        <dbReference type="ARBA" id="ARBA00022840"/>
    </source>
</evidence>
<evidence type="ECO:0000313" key="11">
    <source>
        <dbReference type="EMBL" id="PVU98911.1"/>
    </source>
</evidence>
<dbReference type="PANTHER" id="PTHR24343:SF137">
    <property type="entry name" value="SERINE_THREONINE-PROTEIN KINASE HRK1"/>
    <property type="match status" value="1"/>
</dbReference>
<dbReference type="STRING" id="61424.A0A2T9Z2W6"/>
<evidence type="ECO:0000256" key="5">
    <source>
        <dbReference type="ARBA" id="ARBA00022777"/>
    </source>
</evidence>
<protein>
    <recommendedName>
        <fullName evidence="1">non-specific serine/threonine protein kinase</fullName>
        <ecNumber evidence="1">2.7.11.1</ecNumber>
    </recommendedName>
</protein>
<proteinExistence type="predicted"/>
<dbReference type="EC" id="2.7.11.1" evidence="1"/>
<comment type="catalytic activity">
    <reaction evidence="7">
        <text>L-threonyl-[protein] + ATP = O-phospho-L-threonyl-[protein] + ADP + H(+)</text>
        <dbReference type="Rhea" id="RHEA:46608"/>
        <dbReference type="Rhea" id="RHEA-COMP:11060"/>
        <dbReference type="Rhea" id="RHEA-COMP:11605"/>
        <dbReference type="ChEBI" id="CHEBI:15378"/>
        <dbReference type="ChEBI" id="CHEBI:30013"/>
        <dbReference type="ChEBI" id="CHEBI:30616"/>
        <dbReference type="ChEBI" id="CHEBI:61977"/>
        <dbReference type="ChEBI" id="CHEBI:456216"/>
        <dbReference type="EC" id="2.7.11.1"/>
    </reaction>
</comment>
<keyword evidence="6" id="KW-0067">ATP-binding</keyword>
<evidence type="ECO:0000256" key="9">
    <source>
        <dbReference type="SAM" id="MobiDB-lite"/>
    </source>
</evidence>
<dbReference type="AlphaFoldDB" id="A0A2T9Z2W6"/>
<sequence length="691" mass="77229">MENSKQKDLLGPKTIPTSPKISSSRANSLSRRFQSLIRRLEKTKPADSSFNSSITSKHPFETQDNTDLQSKRFSIGYQSVSQITSTPVTPVNSIPQNLVSSQSNLFLNSTPGISSTNNTTLLDLQSAQKDLPPNNKHASERPPITEKSSHYIAQPFFNPAADEKLIIVGGINLPRNNFSSFVSIPEEEQEHEPLVSETPLSSSPDHSTNNVAPIFKTPLINTKPQTEVPIPDLKIDSQDETVKITKDFSSLSTEIKTQETPQTAFSSTQQDYVSSSTAISKKVVSEIPEIRYTHTETKFEFTSANLASADSTITAAHINTSNIKTENKSKSTLKIDVKTDNLRAENELHSPPASVVSSNHGSVVYSTHEFSLNKYGKTTKVIGKGTGGTVRLLQSVAVNQRPPSTRNAANTSQANSEHVYVPGKEKLFAVKEFRKRRADETPRVYMKKVTSEYCIGSSLHHENVIETLDLIFEGERVFEIMEYCPYDLFKFVALGEMDLEETFCWFKQVCQGVNYIHSLGISHRDLKLENILLTETGIVKLIDFGCATVFKAPFQKNPNKLTGVYGSDPYIAPEVFNKSVPYDAQAADVWSVGIMYICMTLLKFPWRVADSLLDTNYASYTKNWPRGRDKLFAQLPLLRDDGRKWIERLVDPNPEVRPILSDLLKSDWASGIEMCRPGRRAKGHIHQMNIE</sequence>
<evidence type="ECO:0000313" key="12">
    <source>
        <dbReference type="Proteomes" id="UP000245699"/>
    </source>
</evidence>
<dbReference type="PROSITE" id="PS50011">
    <property type="entry name" value="PROTEIN_KINASE_DOM"/>
    <property type="match status" value="1"/>
</dbReference>
<evidence type="ECO:0000256" key="7">
    <source>
        <dbReference type="ARBA" id="ARBA00047899"/>
    </source>
</evidence>
<dbReference type="SMART" id="SM00220">
    <property type="entry name" value="S_TKc"/>
    <property type="match status" value="1"/>
</dbReference>
<evidence type="ECO:0000256" key="8">
    <source>
        <dbReference type="ARBA" id="ARBA00048679"/>
    </source>
</evidence>
<dbReference type="Gene3D" id="1.10.510.10">
    <property type="entry name" value="Transferase(Phosphotransferase) domain 1"/>
    <property type="match status" value="1"/>
</dbReference>
<dbReference type="OrthoDB" id="6513151at2759"/>
<dbReference type="GO" id="GO:0005829">
    <property type="term" value="C:cytosol"/>
    <property type="evidence" value="ECO:0007669"/>
    <property type="project" value="TreeGrafter"/>
</dbReference>
<comment type="caution">
    <text evidence="11">The sequence shown here is derived from an EMBL/GenBank/DDBJ whole genome shotgun (WGS) entry which is preliminary data.</text>
</comment>
<feature type="compositionally biased region" description="Polar residues" evidence="9">
    <location>
        <begin position="15"/>
        <end position="29"/>
    </location>
</feature>
<keyword evidence="12" id="KW-1185">Reference proteome</keyword>
<feature type="compositionally biased region" description="Polar residues" evidence="9">
    <location>
        <begin position="46"/>
        <end position="66"/>
    </location>
</feature>
<feature type="domain" description="Protein kinase" evidence="10">
    <location>
        <begin position="376"/>
        <end position="669"/>
    </location>
</feature>
<feature type="region of interest" description="Disordered" evidence="9">
    <location>
        <begin position="1"/>
        <end position="29"/>
    </location>
</feature>
<evidence type="ECO:0000256" key="1">
    <source>
        <dbReference type="ARBA" id="ARBA00012513"/>
    </source>
</evidence>
<dbReference type="Pfam" id="PF00069">
    <property type="entry name" value="Pkinase"/>
    <property type="match status" value="1"/>
</dbReference>
<dbReference type="GO" id="GO:0005524">
    <property type="term" value="F:ATP binding"/>
    <property type="evidence" value="ECO:0007669"/>
    <property type="project" value="UniProtKB-KW"/>
</dbReference>
<gene>
    <name evidence="11" type="ORF">BB559_001169</name>
</gene>
<feature type="region of interest" description="Disordered" evidence="9">
    <location>
        <begin position="187"/>
        <end position="207"/>
    </location>
</feature>
<reference evidence="11 12" key="1">
    <citation type="journal article" date="2018" name="MBio">
        <title>Comparative Genomics Reveals the Core Gene Toolbox for the Fungus-Insect Symbiosis.</title>
        <authorList>
            <person name="Wang Y."/>
            <person name="Stata M."/>
            <person name="Wang W."/>
            <person name="Stajich J.E."/>
            <person name="White M.M."/>
            <person name="Moncalvo J.M."/>
        </authorList>
    </citation>
    <scope>NUCLEOTIDE SEQUENCE [LARGE SCALE GENOMIC DNA]</scope>
    <source>
        <strain evidence="11 12">AUS-77-4</strain>
    </source>
</reference>
<keyword evidence="3" id="KW-0808">Transferase</keyword>
<feature type="region of interest" description="Disordered" evidence="9">
    <location>
        <begin position="42"/>
        <end position="66"/>
    </location>
</feature>